<protein>
    <recommendedName>
        <fullName evidence="3">Retrotransposon gag domain-containing protein</fullName>
    </recommendedName>
</protein>
<evidence type="ECO:0008006" key="3">
    <source>
        <dbReference type="Google" id="ProtNLM"/>
    </source>
</evidence>
<sequence length="111" mass="12850">PYLDKVFNGEPVVFNDFLNNFRWHCAAKVALRSLHQTGTMLAYMQDFNQHTHTVGLADATLIGLKNIQLAVVMRKIEWVRQLKEFNKTAVVFLNKSQHMMEETDSTTHFNP</sequence>
<proteinExistence type="predicted"/>
<dbReference type="Proteomes" id="UP000037035">
    <property type="component" value="Unassembled WGS sequence"/>
</dbReference>
<reference evidence="1 2" key="1">
    <citation type="submission" date="2015-08" db="EMBL/GenBank/DDBJ databases">
        <title>Next Generation Sequencing and Analysis of the Genome of Puccinia sorghi L Schw, the Causal Agent of Maize Common Rust.</title>
        <authorList>
            <person name="Rochi L."/>
            <person name="Burguener G."/>
            <person name="Darino M."/>
            <person name="Turjanski A."/>
            <person name="Kreff E."/>
            <person name="Dieguez M.J."/>
            <person name="Sacco F."/>
        </authorList>
    </citation>
    <scope>NUCLEOTIDE SEQUENCE [LARGE SCALE GENOMIC DNA]</scope>
    <source>
        <strain evidence="1 2">RO10H11247</strain>
    </source>
</reference>
<accession>A0A0L6VLV1</accession>
<feature type="non-terminal residue" evidence="1">
    <location>
        <position position="111"/>
    </location>
</feature>
<keyword evidence="2" id="KW-1185">Reference proteome</keyword>
<dbReference type="AlphaFoldDB" id="A0A0L6VLV1"/>
<feature type="non-terminal residue" evidence="1">
    <location>
        <position position="1"/>
    </location>
</feature>
<name>A0A0L6VLV1_9BASI</name>
<organism evidence="1 2">
    <name type="scientific">Puccinia sorghi</name>
    <dbReference type="NCBI Taxonomy" id="27349"/>
    <lineage>
        <taxon>Eukaryota</taxon>
        <taxon>Fungi</taxon>
        <taxon>Dikarya</taxon>
        <taxon>Basidiomycota</taxon>
        <taxon>Pucciniomycotina</taxon>
        <taxon>Pucciniomycetes</taxon>
        <taxon>Pucciniales</taxon>
        <taxon>Pucciniaceae</taxon>
        <taxon>Puccinia</taxon>
    </lineage>
</organism>
<dbReference type="OrthoDB" id="1432677at2759"/>
<dbReference type="VEuPathDB" id="FungiDB:VP01_14528g1"/>
<comment type="caution">
    <text evidence="1">The sequence shown here is derived from an EMBL/GenBank/DDBJ whole genome shotgun (WGS) entry which is preliminary data.</text>
</comment>
<evidence type="ECO:0000313" key="2">
    <source>
        <dbReference type="Proteomes" id="UP000037035"/>
    </source>
</evidence>
<gene>
    <name evidence="1" type="ORF">VP01_14528g1</name>
</gene>
<evidence type="ECO:0000313" key="1">
    <source>
        <dbReference type="EMBL" id="KNZ61095.1"/>
    </source>
</evidence>
<dbReference type="EMBL" id="LAVV01005030">
    <property type="protein sequence ID" value="KNZ61095.1"/>
    <property type="molecule type" value="Genomic_DNA"/>
</dbReference>